<proteinExistence type="predicted"/>
<dbReference type="OrthoDB" id="503367at2"/>
<reference evidence="2 3" key="2">
    <citation type="journal article" date="2003" name="DNA Res.">
        <title>Complete genome structure of Gloeobacter violaceus PCC 7421, a cyanobacterium that lacks thylakoids (supplement).</title>
        <authorList>
            <person name="Nakamura Y."/>
            <person name="Kaneko T."/>
            <person name="Sato S."/>
            <person name="Mimuro M."/>
            <person name="Miyashita H."/>
            <person name="Tsuchiya T."/>
            <person name="Sasamoto S."/>
            <person name="Watanabe A."/>
            <person name="Kawashima K."/>
            <person name="Kishida Y."/>
            <person name="Kiyokawa C."/>
            <person name="Kohara M."/>
            <person name="Matsumoto M."/>
            <person name="Matsuno A."/>
            <person name="Nakazaki N."/>
            <person name="Shimpo S."/>
            <person name="Takeuchi C."/>
            <person name="Yamada M."/>
            <person name="Tabata S."/>
        </authorList>
    </citation>
    <scope>NUCLEOTIDE SEQUENCE [LARGE SCALE GENOMIC DNA]</scope>
    <source>
        <strain evidence="3">ATCC 29082 / PCC 7421</strain>
    </source>
</reference>
<dbReference type="STRING" id="251221.gene:10759351"/>
<name>Q7NJH3_GLOVI</name>
<dbReference type="Proteomes" id="UP000000557">
    <property type="component" value="Chromosome"/>
</dbReference>
<evidence type="ECO:0000256" key="1">
    <source>
        <dbReference type="SAM" id="MobiDB-lite"/>
    </source>
</evidence>
<gene>
    <name evidence="2" type="ordered locus">glr1859</name>
</gene>
<accession>Q7NJH3</accession>
<sequence length="306" mass="33056">MDLAGLRTNLLLFTVAALLAMLAVGALVVFQWRPAPEPQATAAKVLTLQKLMRQLPQQMQLEQARAVAAGGTSADLLAAVNQAGRIPPDSFAHTAAQADLRRWSDQLLEQARTQAQTGSPRALQASIAVLERVAPGNPVHTQAQAQIRQWRQALAPAASTAPAVSSAPPTLPPSFAPRLRPLPSKRQTPTSLFEDIQLDVGETRGGVTLSASSVRVQGNEFVITAHLDNNSNQRYIFLPGLIRLNDAGAGDRRTRIDLSLEQGIIPPEGTARLSIHGRGPWEPPYRIVINENRISGMRDFNLPVMP</sequence>
<feature type="compositionally biased region" description="Low complexity" evidence="1">
    <location>
        <begin position="158"/>
        <end position="168"/>
    </location>
</feature>
<dbReference type="HOGENOM" id="CLU_890711_0_0_3"/>
<dbReference type="RefSeq" id="WP_011141857.1">
    <property type="nucleotide sequence ID" value="NC_005125.1"/>
</dbReference>
<protein>
    <submittedName>
        <fullName evidence="2">Glr1859 protein</fullName>
    </submittedName>
</protein>
<organism evidence="2 3">
    <name type="scientific">Gloeobacter violaceus (strain ATCC 29082 / PCC 7421)</name>
    <dbReference type="NCBI Taxonomy" id="251221"/>
    <lineage>
        <taxon>Bacteria</taxon>
        <taxon>Bacillati</taxon>
        <taxon>Cyanobacteriota</taxon>
        <taxon>Cyanophyceae</taxon>
        <taxon>Gloeobacterales</taxon>
        <taxon>Gloeobacteraceae</taxon>
        <taxon>Gloeobacter</taxon>
    </lineage>
</organism>
<dbReference type="KEGG" id="gvi:glr1859"/>
<dbReference type="EnsemblBacteria" id="BAC89800">
    <property type="protein sequence ID" value="BAC89800"/>
    <property type="gene ID" value="BAC89800"/>
</dbReference>
<evidence type="ECO:0000313" key="2">
    <source>
        <dbReference type="EMBL" id="BAC89800.1"/>
    </source>
</evidence>
<dbReference type="InParanoid" id="Q7NJH3"/>
<feature type="region of interest" description="Disordered" evidence="1">
    <location>
        <begin position="158"/>
        <end position="188"/>
    </location>
</feature>
<keyword evidence="3" id="KW-1185">Reference proteome</keyword>
<dbReference type="AlphaFoldDB" id="Q7NJH3"/>
<evidence type="ECO:0000313" key="3">
    <source>
        <dbReference type="Proteomes" id="UP000000557"/>
    </source>
</evidence>
<dbReference type="EMBL" id="BA000045">
    <property type="protein sequence ID" value="BAC89800.1"/>
    <property type="molecule type" value="Genomic_DNA"/>
</dbReference>
<reference evidence="2 3" key="1">
    <citation type="journal article" date="2003" name="DNA Res.">
        <title>Complete genome structure of Gloeobacter violaceus PCC 7421, a cyanobacterium that lacks thylakoids.</title>
        <authorList>
            <person name="Nakamura Y."/>
            <person name="Kaneko T."/>
            <person name="Sato S."/>
            <person name="Mimuro M."/>
            <person name="Miyashita H."/>
            <person name="Tsuchiya T."/>
            <person name="Sasamoto S."/>
            <person name="Watanabe A."/>
            <person name="Kawashima K."/>
            <person name="Kishida Y."/>
            <person name="Kiyokawa C."/>
            <person name="Kohara M."/>
            <person name="Matsumoto M."/>
            <person name="Matsuno A."/>
            <person name="Nakazaki N."/>
            <person name="Shimpo S."/>
            <person name="Takeuchi C."/>
            <person name="Yamada M."/>
            <person name="Tabata S."/>
        </authorList>
    </citation>
    <scope>NUCLEOTIDE SEQUENCE [LARGE SCALE GENOMIC DNA]</scope>
    <source>
        <strain evidence="3">ATCC 29082 / PCC 7421</strain>
    </source>
</reference>